<dbReference type="AlphaFoldDB" id="A0A5J4Z403"/>
<name>A0A5J4Z403_PORPP</name>
<feature type="signal peptide" evidence="2">
    <location>
        <begin position="1"/>
        <end position="25"/>
    </location>
</feature>
<accession>A0A5J4Z403</accession>
<dbReference type="PANTHER" id="PTHR48148">
    <property type="entry name" value="KERATINOCYTE PROLINE-RICH PROTEIN"/>
    <property type="match status" value="1"/>
</dbReference>
<protein>
    <submittedName>
        <fullName evidence="3">Cell surface glycoprotein 1</fullName>
    </submittedName>
</protein>
<evidence type="ECO:0000256" key="1">
    <source>
        <dbReference type="SAM" id="MobiDB-lite"/>
    </source>
</evidence>
<sequence>MRAVKLLEVLACTVLVAGVASWAQAQSSASLDIFLQKNCAGPADSLDLVLGVCEPYDFVWREGSEITGITEIVIMSVKLNSVRCDNPDRVVVLGYPRAGCQGDSRTFFQIQVNGGSISPSLCATVNTASAEGDPFLFSVKTTDYACSDVPSPTPGPPPPDPSREPMIPPTPVPTRSPTPRPTETPGPTVPPPEPTATPSPTPSPSPSPTPPASPTPSPVPTPEPTESSSPSPDPTEASTPTSSPSPSPSPVPTPSPTPICVDAEWIEARGLLKVHSSDGVGELLCISGLDDLPCGTPDHVLELNDVMLGTHLRTYADVCSERVCTTKIGRYNGVRHSDASRMPSQGGYRVTTVSHRGTTWSGIENRLVVAALKSNSRLFSSALEYLQLRNSSP</sequence>
<dbReference type="PRINTS" id="PR01217">
    <property type="entry name" value="PRICHEXTENSN"/>
</dbReference>
<evidence type="ECO:0000313" key="3">
    <source>
        <dbReference type="EMBL" id="KAA8498571.1"/>
    </source>
</evidence>
<keyword evidence="2" id="KW-0732">Signal</keyword>
<gene>
    <name evidence="3" type="ORF">FVE85_6156</name>
</gene>
<comment type="caution">
    <text evidence="3">The sequence shown here is derived from an EMBL/GenBank/DDBJ whole genome shotgun (WGS) entry which is preliminary data.</text>
</comment>
<evidence type="ECO:0000256" key="2">
    <source>
        <dbReference type="SAM" id="SignalP"/>
    </source>
</evidence>
<evidence type="ECO:0000313" key="4">
    <source>
        <dbReference type="Proteomes" id="UP000324585"/>
    </source>
</evidence>
<feature type="compositionally biased region" description="Pro residues" evidence="1">
    <location>
        <begin position="243"/>
        <end position="257"/>
    </location>
</feature>
<dbReference type="PANTHER" id="PTHR48148:SF2">
    <property type="entry name" value="PA14 DOMAIN-CONTAINING PROTEIN"/>
    <property type="match status" value="1"/>
</dbReference>
<feature type="compositionally biased region" description="Low complexity" evidence="1">
    <location>
        <begin position="224"/>
        <end position="242"/>
    </location>
</feature>
<keyword evidence="4" id="KW-1185">Reference proteome</keyword>
<feature type="region of interest" description="Disordered" evidence="1">
    <location>
        <begin position="147"/>
        <end position="258"/>
    </location>
</feature>
<dbReference type="Proteomes" id="UP000324585">
    <property type="component" value="Unassembled WGS sequence"/>
</dbReference>
<proteinExistence type="predicted"/>
<dbReference type="EMBL" id="VRMN01000001">
    <property type="protein sequence ID" value="KAA8498571.1"/>
    <property type="molecule type" value="Genomic_DNA"/>
</dbReference>
<organism evidence="3 4">
    <name type="scientific">Porphyridium purpureum</name>
    <name type="common">Red alga</name>
    <name type="synonym">Porphyridium cruentum</name>
    <dbReference type="NCBI Taxonomy" id="35688"/>
    <lineage>
        <taxon>Eukaryota</taxon>
        <taxon>Rhodophyta</taxon>
        <taxon>Bangiophyceae</taxon>
        <taxon>Porphyridiales</taxon>
        <taxon>Porphyridiaceae</taxon>
        <taxon>Porphyridium</taxon>
    </lineage>
</organism>
<reference evidence="4" key="1">
    <citation type="journal article" date="2019" name="Nat. Commun.">
        <title>Expansion of phycobilisome linker gene families in mesophilic red algae.</title>
        <authorList>
            <person name="Lee J."/>
            <person name="Kim D."/>
            <person name="Bhattacharya D."/>
            <person name="Yoon H.S."/>
        </authorList>
    </citation>
    <scope>NUCLEOTIDE SEQUENCE [LARGE SCALE GENOMIC DNA]</scope>
    <source>
        <strain evidence="4">CCMP 1328</strain>
    </source>
</reference>
<feature type="chain" id="PRO_5023851897" evidence="2">
    <location>
        <begin position="26"/>
        <end position="393"/>
    </location>
</feature>
<feature type="compositionally biased region" description="Pro residues" evidence="1">
    <location>
        <begin position="151"/>
        <end position="223"/>
    </location>
</feature>